<dbReference type="SUPFAM" id="SSF55874">
    <property type="entry name" value="ATPase domain of HSP90 chaperone/DNA topoisomerase II/histidine kinase"/>
    <property type="match status" value="1"/>
</dbReference>
<dbReference type="Pfam" id="PF00512">
    <property type="entry name" value="HisKA"/>
    <property type="match status" value="1"/>
</dbReference>
<evidence type="ECO:0000256" key="6">
    <source>
        <dbReference type="ARBA" id="ARBA00022553"/>
    </source>
</evidence>
<dbReference type="PANTHER" id="PTHR45453:SF1">
    <property type="entry name" value="PHOSPHATE REGULON SENSOR PROTEIN PHOR"/>
    <property type="match status" value="1"/>
</dbReference>
<evidence type="ECO:0000256" key="5">
    <source>
        <dbReference type="ARBA" id="ARBA00022475"/>
    </source>
</evidence>
<comment type="caution">
    <text evidence="14">The sequence shown here is derived from an EMBL/GenBank/DDBJ whole genome shotgun (WGS) entry which is preliminary data.</text>
</comment>
<evidence type="ECO:0000256" key="3">
    <source>
        <dbReference type="ARBA" id="ARBA00004314"/>
    </source>
</evidence>
<dbReference type="GO" id="GO:0005886">
    <property type="term" value="C:plasma membrane"/>
    <property type="evidence" value="ECO:0007669"/>
    <property type="project" value="UniProtKB-SubCell"/>
</dbReference>
<keyword evidence="10" id="KW-0067">ATP-binding</keyword>
<organism evidence="14 15">
    <name type="scientific">Faecalibacillus faecis</name>
    <dbReference type="NCBI Taxonomy" id="1982628"/>
    <lineage>
        <taxon>Bacteria</taxon>
        <taxon>Bacillati</taxon>
        <taxon>Bacillota</taxon>
        <taxon>Erysipelotrichia</taxon>
        <taxon>Erysipelotrichales</taxon>
        <taxon>Coprobacillaceae</taxon>
        <taxon>Faecalibacillus</taxon>
    </lineage>
</organism>
<keyword evidence="6" id="KW-0597">Phosphoprotein</keyword>
<dbReference type="Proteomes" id="UP000241201">
    <property type="component" value="Unassembled WGS sequence"/>
</dbReference>
<dbReference type="GO" id="GO:0004721">
    <property type="term" value="F:phosphoprotein phosphatase activity"/>
    <property type="evidence" value="ECO:0007669"/>
    <property type="project" value="TreeGrafter"/>
</dbReference>
<dbReference type="PANTHER" id="PTHR45453">
    <property type="entry name" value="PHOSPHATE REGULON SENSOR PROTEIN PHOR"/>
    <property type="match status" value="1"/>
</dbReference>
<keyword evidence="15" id="KW-1185">Reference proteome</keyword>
<dbReference type="Gene3D" id="6.10.340.10">
    <property type="match status" value="1"/>
</dbReference>
<gene>
    <name evidence="14" type="ORF">C7U55_09455</name>
</gene>
<dbReference type="Gene3D" id="1.10.287.130">
    <property type="match status" value="1"/>
</dbReference>
<dbReference type="GO" id="GO:0016036">
    <property type="term" value="P:cellular response to phosphate starvation"/>
    <property type="evidence" value="ECO:0007669"/>
    <property type="project" value="TreeGrafter"/>
</dbReference>
<dbReference type="GO" id="GO:0005524">
    <property type="term" value="F:ATP binding"/>
    <property type="evidence" value="ECO:0007669"/>
    <property type="project" value="UniProtKB-KW"/>
</dbReference>
<evidence type="ECO:0000256" key="12">
    <source>
        <dbReference type="ARBA" id="ARBA00023136"/>
    </source>
</evidence>
<dbReference type="GO" id="GO:0045121">
    <property type="term" value="C:membrane raft"/>
    <property type="evidence" value="ECO:0007669"/>
    <property type="project" value="UniProtKB-SubCell"/>
</dbReference>
<sequence>MKMNKALFKYFATVLIVTLLFSSSVSMVILSDQMMQTTRKDMYYTVKLVENQIDYQKPLDNQVEKLNDLAYTEDTRLTIIDKDGNVLADSDKEGIQENHSGRSEFKEALSDQFGYATRYSSTVKKNMMYVAYYHRGYVVRIAIPYNGIFDNIGPLLEPLFISAALSLCVALALSYRFSRTLTKPLEEISEEVSKINDNRYLSFDHYQYDEFNVIATKLKEQADTIRKTLKTLKNERLKINSILDKMNEGFVLLDTNYEILMVNKKAKQLFSDKMEVNQPIQDFIFDHQIIDQLENIGVEPKIVTLKKDEEVYDCHLAKVEYGVTLLFVNITDSVNATKMRQEFFSNVSHELKTPMTSIRGYSELLQTGMIDDPKARKQALDKIQKEVDQMSSLISDILMISRLENKDIEVIQHPVHLQPIVDDILESLKVEIEKKEIKVTCDLTPQTYLANHQHVQQLMNNLINNAVKYNKQKGSLNIHSYLVDQDYIIEVSDTGRGISLIDQGRVFERFFRCDAGRDKETGGTGLGLAIVKHIVQYYKGTIHLESELGKGTTFKIVLPINKDSL</sequence>
<comment type="subcellular location">
    <subcellularLocation>
        <location evidence="2">Cell membrane</location>
    </subcellularLocation>
    <subcellularLocation>
        <location evidence="3">Membrane raft</location>
        <topology evidence="3">Multi-pass membrane protein</topology>
    </subcellularLocation>
</comment>
<dbReference type="CDD" id="cd00082">
    <property type="entry name" value="HisKA"/>
    <property type="match status" value="1"/>
</dbReference>
<comment type="catalytic activity">
    <reaction evidence="1">
        <text>ATP + protein L-histidine = ADP + protein N-phospho-L-histidine.</text>
        <dbReference type="EC" id="2.7.13.3"/>
    </reaction>
</comment>
<dbReference type="PROSITE" id="PS50109">
    <property type="entry name" value="HIS_KIN"/>
    <property type="match status" value="1"/>
</dbReference>
<keyword evidence="8" id="KW-0547">Nucleotide-binding</keyword>
<dbReference type="SMART" id="SM00387">
    <property type="entry name" value="HATPase_c"/>
    <property type="match status" value="1"/>
</dbReference>
<keyword evidence="9 14" id="KW-0418">Kinase</keyword>
<evidence type="ECO:0000256" key="8">
    <source>
        <dbReference type="ARBA" id="ARBA00022741"/>
    </source>
</evidence>
<reference evidence="15" key="1">
    <citation type="submission" date="2018-03" db="EMBL/GenBank/DDBJ databases">
        <title>Lachnoclostridium SNUG30370 gen.nov., sp.nov., isolated from human faeces.</title>
        <authorList>
            <person name="Seo B."/>
            <person name="Jeon K."/>
            <person name="Ko G."/>
        </authorList>
    </citation>
    <scope>NUCLEOTIDE SEQUENCE [LARGE SCALE GENOMIC DNA]</scope>
    <source>
        <strain evidence="15">SNUG30370</strain>
    </source>
</reference>
<dbReference type="FunFam" id="1.10.287.130:FF:000001">
    <property type="entry name" value="Two-component sensor histidine kinase"/>
    <property type="match status" value="1"/>
</dbReference>
<dbReference type="InterPro" id="IPR003661">
    <property type="entry name" value="HisK_dim/P_dom"/>
</dbReference>
<evidence type="ECO:0000313" key="15">
    <source>
        <dbReference type="Proteomes" id="UP000241201"/>
    </source>
</evidence>
<dbReference type="FunFam" id="3.30.565.10:FF:000023">
    <property type="entry name" value="PAS domain-containing sensor histidine kinase"/>
    <property type="match status" value="1"/>
</dbReference>
<feature type="domain" description="Histidine kinase" evidence="13">
    <location>
        <begin position="346"/>
        <end position="562"/>
    </location>
</feature>
<evidence type="ECO:0000313" key="14">
    <source>
        <dbReference type="EMBL" id="PST39526.1"/>
    </source>
</evidence>
<dbReference type="EMBL" id="PYLP01000013">
    <property type="protein sequence ID" value="PST39526.1"/>
    <property type="molecule type" value="Genomic_DNA"/>
</dbReference>
<keyword evidence="5" id="KW-1003">Cell membrane</keyword>
<dbReference type="Gene3D" id="3.30.450.20">
    <property type="entry name" value="PAS domain"/>
    <property type="match status" value="2"/>
</dbReference>
<keyword evidence="7" id="KW-0808">Transferase</keyword>
<protein>
    <recommendedName>
        <fullName evidence="4">histidine kinase</fullName>
        <ecNumber evidence="4">2.7.13.3</ecNumber>
    </recommendedName>
</protein>
<accession>A0A2T3FW63</accession>
<dbReference type="PRINTS" id="PR00344">
    <property type="entry name" value="BCTRLSENSOR"/>
</dbReference>
<evidence type="ECO:0000256" key="1">
    <source>
        <dbReference type="ARBA" id="ARBA00000085"/>
    </source>
</evidence>
<dbReference type="SMART" id="SM00388">
    <property type="entry name" value="HisKA"/>
    <property type="match status" value="1"/>
</dbReference>
<dbReference type="GO" id="GO:0000155">
    <property type="term" value="F:phosphorelay sensor kinase activity"/>
    <property type="evidence" value="ECO:0007669"/>
    <property type="project" value="InterPro"/>
</dbReference>
<name>A0A2T3FW63_9FIRM</name>
<evidence type="ECO:0000256" key="9">
    <source>
        <dbReference type="ARBA" id="ARBA00022777"/>
    </source>
</evidence>
<dbReference type="SUPFAM" id="SSF47384">
    <property type="entry name" value="Homodimeric domain of signal transducing histidine kinase"/>
    <property type="match status" value="1"/>
</dbReference>
<dbReference type="AlphaFoldDB" id="A0A2T3FW63"/>
<dbReference type="InterPro" id="IPR036890">
    <property type="entry name" value="HATPase_C_sf"/>
</dbReference>
<keyword evidence="12" id="KW-0472">Membrane</keyword>
<evidence type="ECO:0000256" key="10">
    <source>
        <dbReference type="ARBA" id="ARBA00022840"/>
    </source>
</evidence>
<dbReference type="InterPro" id="IPR005467">
    <property type="entry name" value="His_kinase_dom"/>
</dbReference>
<dbReference type="InterPro" id="IPR050351">
    <property type="entry name" value="BphY/WalK/GraS-like"/>
</dbReference>
<dbReference type="Pfam" id="PF02518">
    <property type="entry name" value="HATPase_c"/>
    <property type="match status" value="1"/>
</dbReference>
<evidence type="ECO:0000256" key="7">
    <source>
        <dbReference type="ARBA" id="ARBA00022679"/>
    </source>
</evidence>
<dbReference type="InterPro" id="IPR004358">
    <property type="entry name" value="Sig_transdc_His_kin-like_C"/>
</dbReference>
<keyword evidence="11" id="KW-0902">Two-component regulatory system</keyword>
<proteinExistence type="predicted"/>
<dbReference type="Gene3D" id="3.30.565.10">
    <property type="entry name" value="Histidine kinase-like ATPase, C-terminal domain"/>
    <property type="match status" value="1"/>
</dbReference>
<dbReference type="InterPro" id="IPR003594">
    <property type="entry name" value="HATPase_dom"/>
</dbReference>
<dbReference type="InterPro" id="IPR036097">
    <property type="entry name" value="HisK_dim/P_sf"/>
</dbReference>
<evidence type="ECO:0000256" key="2">
    <source>
        <dbReference type="ARBA" id="ARBA00004236"/>
    </source>
</evidence>
<dbReference type="EC" id="2.7.13.3" evidence="4"/>
<evidence type="ECO:0000256" key="11">
    <source>
        <dbReference type="ARBA" id="ARBA00023012"/>
    </source>
</evidence>
<evidence type="ECO:0000259" key="13">
    <source>
        <dbReference type="PROSITE" id="PS50109"/>
    </source>
</evidence>
<evidence type="ECO:0000256" key="4">
    <source>
        <dbReference type="ARBA" id="ARBA00012438"/>
    </source>
</evidence>